<name>A0A7K0FMC5_9SPHI</name>
<dbReference type="RefSeq" id="WP_154287285.1">
    <property type="nucleotide sequence ID" value="NZ_WKJI01000002.1"/>
</dbReference>
<gene>
    <name evidence="2" type="ORF">GJJ64_08005</name>
</gene>
<evidence type="ECO:0000313" key="3">
    <source>
        <dbReference type="Proteomes" id="UP000462931"/>
    </source>
</evidence>
<dbReference type="EMBL" id="WKJI01000002">
    <property type="protein sequence ID" value="MRX47124.1"/>
    <property type="molecule type" value="Genomic_DNA"/>
</dbReference>
<keyword evidence="3" id="KW-1185">Reference proteome</keyword>
<proteinExistence type="predicted"/>
<accession>A0A7K0FMC5</accession>
<protein>
    <recommendedName>
        <fullName evidence="4">DUF4136 domain-containing protein</fullName>
    </recommendedName>
</protein>
<evidence type="ECO:0008006" key="4">
    <source>
        <dbReference type="Google" id="ProtNLM"/>
    </source>
</evidence>
<reference evidence="2 3" key="1">
    <citation type="submission" date="2019-11" db="EMBL/GenBank/DDBJ databases">
        <authorList>
            <person name="Cheng Q."/>
            <person name="Yang Z."/>
        </authorList>
    </citation>
    <scope>NUCLEOTIDE SEQUENCE [LARGE SCALE GENOMIC DNA]</scope>
    <source>
        <strain evidence="2 3">HX-22-1</strain>
    </source>
</reference>
<organism evidence="2 3">
    <name type="scientific">Pedobacter puniceum</name>
    <dbReference type="NCBI Taxonomy" id="2666136"/>
    <lineage>
        <taxon>Bacteria</taxon>
        <taxon>Pseudomonadati</taxon>
        <taxon>Bacteroidota</taxon>
        <taxon>Sphingobacteriia</taxon>
        <taxon>Sphingobacteriales</taxon>
        <taxon>Sphingobacteriaceae</taxon>
        <taxon>Pedobacter</taxon>
    </lineage>
</organism>
<dbReference type="AlphaFoldDB" id="A0A7K0FMC5"/>
<dbReference type="Proteomes" id="UP000462931">
    <property type="component" value="Unassembled WGS sequence"/>
</dbReference>
<keyword evidence="1" id="KW-0732">Signal</keyword>
<evidence type="ECO:0000313" key="2">
    <source>
        <dbReference type="EMBL" id="MRX47124.1"/>
    </source>
</evidence>
<feature type="chain" id="PRO_5029823837" description="DUF4136 domain-containing protein" evidence="1">
    <location>
        <begin position="23"/>
        <end position="209"/>
    </location>
</feature>
<feature type="signal peptide" evidence="1">
    <location>
        <begin position="1"/>
        <end position="22"/>
    </location>
</feature>
<comment type="caution">
    <text evidence="2">The sequence shown here is derived from an EMBL/GenBank/DDBJ whole genome shotgun (WGS) entry which is preliminary data.</text>
</comment>
<sequence>MNHLKFLILTLVLFFCVNKSNAQVDHLEPVGGIFDVYSFQFDYYSSVRKVLFNGLTDDPEIRFLVMPSFSPENVLDVIKDEEKDKYYIEYHIAEQSIWYSKNKADVKISKFRKQLSKSSVALIKNLYRTAIFNSRFIQKESLGVDGTQYFFSINDSGLKTGTVWSPGEKSLMRELVEVGYGLIEFAKSDKVEINNDLVERITNLTIKLK</sequence>
<evidence type="ECO:0000256" key="1">
    <source>
        <dbReference type="SAM" id="SignalP"/>
    </source>
</evidence>